<gene>
    <name evidence="3" type="ORF">UW35_C0016G0008</name>
</gene>
<keyword evidence="2" id="KW-0472">Membrane</keyword>
<feature type="transmembrane region" description="Helical" evidence="2">
    <location>
        <begin position="292"/>
        <end position="311"/>
    </location>
</feature>
<reference evidence="3 4" key="1">
    <citation type="journal article" date="2015" name="Nature">
        <title>rRNA introns, odd ribosomes, and small enigmatic genomes across a large radiation of phyla.</title>
        <authorList>
            <person name="Brown C.T."/>
            <person name="Hug L.A."/>
            <person name="Thomas B.C."/>
            <person name="Sharon I."/>
            <person name="Castelle C.J."/>
            <person name="Singh A."/>
            <person name="Wilkins M.J."/>
            <person name="Williams K.H."/>
            <person name="Banfield J.F."/>
        </authorList>
    </citation>
    <scope>NUCLEOTIDE SEQUENCE [LARGE SCALE GENOMIC DNA]</scope>
</reference>
<feature type="region of interest" description="Disordered" evidence="1">
    <location>
        <begin position="100"/>
        <end position="122"/>
    </location>
</feature>
<feature type="transmembrane region" description="Helical" evidence="2">
    <location>
        <begin position="127"/>
        <end position="145"/>
    </location>
</feature>
<protein>
    <submittedName>
        <fullName evidence="3">Uncharacterized protein</fullName>
    </submittedName>
</protein>
<comment type="caution">
    <text evidence="3">The sequence shown here is derived from an EMBL/GenBank/DDBJ whole genome shotgun (WGS) entry which is preliminary data.</text>
</comment>
<feature type="transmembrane region" description="Helical" evidence="2">
    <location>
        <begin position="318"/>
        <end position="336"/>
    </location>
</feature>
<evidence type="ECO:0000313" key="4">
    <source>
        <dbReference type="Proteomes" id="UP000033861"/>
    </source>
</evidence>
<dbReference type="STRING" id="1618404.UW35_C0016G0008"/>
<feature type="transmembrane region" description="Helical" evidence="2">
    <location>
        <begin position="465"/>
        <end position="491"/>
    </location>
</feature>
<accession>A0A0G1HHG9</accession>
<proteinExistence type="predicted"/>
<feature type="transmembrane region" description="Helical" evidence="2">
    <location>
        <begin position="342"/>
        <end position="361"/>
    </location>
</feature>
<name>A0A0G1HHG9_9BACT</name>
<dbReference type="AlphaFoldDB" id="A0A0G1HHG9"/>
<evidence type="ECO:0000256" key="2">
    <source>
        <dbReference type="SAM" id="Phobius"/>
    </source>
</evidence>
<organism evidence="3 4">
    <name type="scientific">Candidatus Collierbacteria bacterium GW2011_GWF2_44_15</name>
    <dbReference type="NCBI Taxonomy" id="1618404"/>
    <lineage>
        <taxon>Bacteria</taxon>
        <taxon>Candidatus Collieribacteriota</taxon>
    </lineage>
</organism>
<evidence type="ECO:0000313" key="3">
    <source>
        <dbReference type="EMBL" id="KKT46325.1"/>
    </source>
</evidence>
<keyword evidence="2" id="KW-1133">Transmembrane helix</keyword>
<feature type="transmembrane region" description="Helical" evidence="2">
    <location>
        <begin position="228"/>
        <end position="245"/>
    </location>
</feature>
<feature type="transmembrane region" description="Helical" evidence="2">
    <location>
        <begin position="265"/>
        <end position="286"/>
    </location>
</feature>
<dbReference type="Proteomes" id="UP000033861">
    <property type="component" value="Unassembled WGS sequence"/>
</dbReference>
<feature type="transmembrane region" description="Helical" evidence="2">
    <location>
        <begin position="373"/>
        <end position="399"/>
    </location>
</feature>
<sequence length="505" mass="53979">MEVTMKNGDKFGEWAAGQGVSDQHKTLLLNALGKIPPDQADALIDEISSQNLPMKDALPRIMRAALPSAAKVQQAPQFEPAPHEKPVIAKVEEKKKGFPGLSVFSGGGKKPAPASKQGGGKKPGGKMILIGVAVVVILALAFVMVPKLMGGGEVEGNEAYPAMEGYFVQGEPALPTEIVPSAVPDQGLTGLSAEDKSEWAASVLKSTLGDPALNRPVSWSAAFSNFPWLWLVYILGAPVLLFMVYRDRSQAQELSDIKLANRGFWFMFLATVLSEFIAKIFIAQGMNPTSSVFTVLAIGAIGAVIFQWSAVTSGKRDYSVLAVGVFSTGLLIKWWLSANATLAAVAMVLMVVGMFLLLIEIRRNANEAESDTVMVKSLLGTLLMAIVFVAVFGFIFITIDRAVGNMPIPVDIEGQARIATQVALYTKGQMPISLVLGAFAALGAGLVWGAIALRPANSKSTGKMVDGNILGLISLDADMMALFVMILWFLMPWVSLLPTLLRLFI</sequence>
<feature type="transmembrane region" description="Helical" evidence="2">
    <location>
        <begin position="432"/>
        <end position="453"/>
    </location>
</feature>
<dbReference type="EMBL" id="LCHZ01000016">
    <property type="protein sequence ID" value="KKT46325.1"/>
    <property type="molecule type" value="Genomic_DNA"/>
</dbReference>
<evidence type="ECO:0000256" key="1">
    <source>
        <dbReference type="SAM" id="MobiDB-lite"/>
    </source>
</evidence>
<keyword evidence="2" id="KW-0812">Transmembrane</keyword>